<feature type="compositionally biased region" description="Basic and acidic residues" evidence="1">
    <location>
        <begin position="1"/>
        <end position="12"/>
    </location>
</feature>
<proteinExistence type="predicted"/>
<feature type="region of interest" description="Disordered" evidence="1">
    <location>
        <begin position="290"/>
        <end position="334"/>
    </location>
</feature>
<dbReference type="AlphaFoldDB" id="A0A0C9Y4U2"/>
<sequence>MDQLAETREKLTRSGSNASYNKRDNTNARNPKRWVLSPMSIHKVQASPGHQTFGEGNGPGESSPDTVSSGSETIGTCLNANSPSSTGKIKIYSKLSDPFFDSRSLEGLLADLSSVTIDNHDPEAFLKPVSRANVPDYYDVRSLARIGSWNDKEAVPVKRDKASKEGMIKEGKKKKPKEEDVEGGEKKKKKKDKKDKTDTIRLSTSSFEAGALTASPEVNKTLGRKKHSILGLGLTSTMRLPTVRNGSTASSIPLVTTSGNRLSVESAVNVMGRDRAGSTMSTASSLRPVSVTSSLSRASSGSSCASEKWDEERLETVGAEESRVKTESRHSLEGRRRTPLSEVFLEIQNDSPVVSVRADGHGVPDDEELLEEERQTGILAAVATPVKKACARLVSEQLLGRSRPKPIHEDKDELALLINNLHLEATPDMTPLHPSPGLSAKIGETLIPPEARKVLGMGGTMGGSATSGYTVPELDASDPNSDVPDELRIILAGGPQSERDSFGDTFSFPNQWQVV</sequence>
<gene>
    <name evidence="2" type="ORF">K443DRAFT_5678</name>
</gene>
<feature type="compositionally biased region" description="Basic and acidic residues" evidence="1">
    <location>
        <begin position="307"/>
        <end position="334"/>
    </location>
</feature>
<dbReference type="EMBL" id="KN838584">
    <property type="protein sequence ID" value="KIK03098.1"/>
    <property type="molecule type" value="Genomic_DNA"/>
</dbReference>
<feature type="compositionally biased region" description="Polar residues" evidence="1">
    <location>
        <begin position="63"/>
        <end position="87"/>
    </location>
</feature>
<evidence type="ECO:0000256" key="1">
    <source>
        <dbReference type="SAM" id="MobiDB-lite"/>
    </source>
</evidence>
<keyword evidence="3" id="KW-1185">Reference proteome</keyword>
<accession>A0A0C9Y4U2</accession>
<name>A0A0C9Y4U2_9AGAR</name>
<evidence type="ECO:0000313" key="3">
    <source>
        <dbReference type="Proteomes" id="UP000054477"/>
    </source>
</evidence>
<evidence type="ECO:0000313" key="2">
    <source>
        <dbReference type="EMBL" id="KIK03098.1"/>
    </source>
</evidence>
<organism evidence="2 3">
    <name type="scientific">Laccaria amethystina LaAM-08-1</name>
    <dbReference type="NCBI Taxonomy" id="1095629"/>
    <lineage>
        <taxon>Eukaryota</taxon>
        <taxon>Fungi</taxon>
        <taxon>Dikarya</taxon>
        <taxon>Basidiomycota</taxon>
        <taxon>Agaricomycotina</taxon>
        <taxon>Agaricomycetes</taxon>
        <taxon>Agaricomycetidae</taxon>
        <taxon>Agaricales</taxon>
        <taxon>Agaricineae</taxon>
        <taxon>Hydnangiaceae</taxon>
        <taxon>Laccaria</taxon>
    </lineage>
</organism>
<feature type="region of interest" description="Disordered" evidence="1">
    <location>
        <begin position="1"/>
        <end position="87"/>
    </location>
</feature>
<dbReference type="OrthoDB" id="2563277at2759"/>
<dbReference type="HOGENOM" id="CLU_528992_0_0_1"/>
<reference evidence="2 3" key="1">
    <citation type="submission" date="2014-04" db="EMBL/GenBank/DDBJ databases">
        <authorList>
            <consortium name="DOE Joint Genome Institute"/>
            <person name="Kuo A."/>
            <person name="Kohler A."/>
            <person name="Nagy L.G."/>
            <person name="Floudas D."/>
            <person name="Copeland A."/>
            <person name="Barry K.W."/>
            <person name="Cichocki N."/>
            <person name="Veneault-Fourrey C."/>
            <person name="LaButti K."/>
            <person name="Lindquist E.A."/>
            <person name="Lipzen A."/>
            <person name="Lundell T."/>
            <person name="Morin E."/>
            <person name="Murat C."/>
            <person name="Sun H."/>
            <person name="Tunlid A."/>
            <person name="Henrissat B."/>
            <person name="Grigoriev I.V."/>
            <person name="Hibbett D.S."/>
            <person name="Martin F."/>
            <person name="Nordberg H.P."/>
            <person name="Cantor M.N."/>
            <person name="Hua S.X."/>
        </authorList>
    </citation>
    <scope>NUCLEOTIDE SEQUENCE [LARGE SCALE GENOMIC DNA]</scope>
    <source>
        <strain evidence="2 3">LaAM-08-1</strain>
    </source>
</reference>
<reference evidence="3" key="2">
    <citation type="submission" date="2015-01" db="EMBL/GenBank/DDBJ databases">
        <title>Evolutionary Origins and Diversification of the Mycorrhizal Mutualists.</title>
        <authorList>
            <consortium name="DOE Joint Genome Institute"/>
            <consortium name="Mycorrhizal Genomics Consortium"/>
            <person name="Kohler A."/>
            <person name="Kuo A."/>
            <person name="Nagy L.G."/>
            <person name="Floudas D."/>
            <person name="Copeland A."/>
            <person name="Barry K.W."/>
            <person name="Cichocki N."/>
            <person name="Veneault-Fourrey C."/>
            <person name="LaButti K."/>
            <person name="Lindquist E.A."/>
            <person name="Lipzen A."/>
            <person name="Lundell T."/>
            <person name="Morin E."/>
            <person name="Murat C."/>
            <person name="Riley R."/>
            <person name="Ohm R."/>
            <person name="Sun H."/>
            <person name="Tunlid A."/>
            <person name="Henrissat B."/>
            <person name="Grigoriev I.V."/>
            <person name="Hibbett D.S."/>
            <person name="Martin F."/>
        </authorList>
    </citation>
    <scope>NUCLEOTIDE SEQUENCE [LARGE SCALE GENOMIC DNA]</scope>
    <source>
        <strain evidence="3">LaAM-08-1</strain>
    </source>
</reference>
<feature type="region of interest" description="Disordered" evidence="1">
    <location>
        <begin position="154"/>
        <end position="198"/>
    </location>
</feature>
<protein>
    <submittedName>
        <fullName evidence="2">Uncharacterized protein</fullName>
    </submittedName>
</protein>
<feature type="compositionally biased region" description="Basic and acidic residues" evidence="1">
    <location>
        <begin position="154"/>
        <end position="170"/>
    </location>
</feature>
<feature type="compositionally biased region" description="Low complexity" evidence="1">
    <location>
        <begin position="290"/>
        <end position="306"/>
    </location>
</feature>
<dbReference type="STRING" id="1095629.A0A0C9Y4U2"/>
<dbReference type="Proteomes" id="UP000054477">
    <property type="component" value="Unassembled WGS sequence"/>
</dbReference>